<keyword evidence="1" id="KW-0175">Coiled coil</keyword>
<gene>
    <name evidence="3" type="ORF">IMSHALPRED_000425</name>
</gene>
<comment type="caution">
    <text evidence="3">The sequence shown here is derived from an EMBL/GenBank/DDBJ whole genome shotgun (WGS) entry which is preliminary data.</text>
</comment>
<evidence type="ECO:0000313" key="4">
    <source>
        <dbReference type="Proteomes" id="UP000664534"/>
    </source>
</evidence>
<organism evidence="3 4">
    <name type="scientific">Imshaugia aleurites</name>
    <dbReference type="NCBI Taxonomy" id="172621"/>
    <lineage>
        <taxon>Eukaryota</taxon>
        <taxon>Fungi</taxon>
        <taxon>Dikarya</taxon>
        <taxon>Ascomycota</taxon>
        <taxon>Pezizomycotina</taxon>
        <taxon>Lecanoromycetes</taxon>
        <taxon>OSLEUM clade</taxon>
        <taxon>Lecanoromycetidae</taxon>
        <taxon>Lecanorales</taxon>
        <taxon>Lecanorineae</taxon>
        <taxon>Parmeliaceae</taxon>
        <taxon>Imshaugia</taxon>
    </lineage>
</organism>
<protein>
    <submittedName>
        <fullName evidence="3">Uncharacterized protein</fullName>
    </submittedName>
</protein>
<feature type="region of interest" description="Disordered" evidence="2">
    <location>
        <begin position="37"/>
        <end position="66"/>
    </location>
</feature>
<evidence type="ECO:0000256" key="2">
    <source>
        <dbReference type="SAM" id="MobiDB-lite"/>
    </source>
</evidence>
<evidence type="ECO:0000256" key="1">
    <source>
        <dbReference type="SAM" id="Coils"/>
    </source>
</evidence>
<accession>A0A8H3EW81</accession>
<feature type="compositionally biased region" description="Polar residues" evidence="2">
    <location>
        <begin position="146"/>
        <end position="155"/>
    </location>
</feature>
<feature type="compositionally biased region" description="Polar residues" evidence="2">
    <location>
        <begin position="40"/>
        <end position="50"/>
    </location>
</feature>
<dbReference type="AlphaFoldDB" id="A0A8H3EW81"/>
<feature type="coiled-coil region" evidence="1">
    <location>
        <begin position="220"/>
        <end position="271"/>
    </location>
</feature>
<name>A0A8H3EW81_9LECA</name>
<sequence>MGNILCKTGKLLANALGLSGLILKHLTKYLHHRQHCRIQPKSSSSNPTISERSHTMRGKAYSHSVKMSPADSSIATTLTSSAYDRGGSLKAMVKQNAHEIAAASYLSSRLSAEGGRTRCPLKSKDFHRMEKLPVTDAKAAKKSRSRTPSSLTSEAIATPHIPPRIGPNVRSSLPPCVEAKPDVDETAPPLKGIVQQGEAQRHKSIRSSGRVTRAVIDASRSETTSQSSSYQQHIQELEKQRATLCNLKREYGRAKVDYERSENTLQCLRRQDQHPLRFWRKQKTSAEKSLGKIARKLRKARMSESETMTKIVEDEKVLVSKGEKLATWRRNAKERWRELSVDSR</sequence>
<proteinExistence type="predicted"/>
<keyword evidence="4" id="KW-1185">Reference proteome</keyword>
<dbReference type="EMBL" id="CAJPDT010000010">
    <property type="protein sequence ID" value="CAF9912795.1"/>
    <property type="molecule type" value="Genomic_DNA"/>
</dbReference>
<dbReference type="Proteomes" id="UP000664534">
    <property type="component" value="Unassembled WGS sequence"/>
</dbReference>
<evidence type="ECO:0000313" key="3">
    <source>
        <dbReference type="EMBL" id="CAF9912795.1"/>
    </source>
</evidence>
<feature type="region of interest" description="Disordered" evidence="2">
    <location>
        <begin position="135"/>
        <end position="170"/>
    </location>
</feature>
<reference evidence="3" key="1">
    <citation type="submission" date="2021-03" db="EMBL/GenBank/DDBJ databases">
        <authorList>
            <person name="Tagirdzhanova G."/>
        </authorList>
    </citation>
    <scope>NUCLEOTIDE SEQUENCE</scope>
</reference>